<dbReference type="EMBL" id="CM056744">
    <property type="protein sequence ID" value="KAJ8668292.1"/>
    <property type="molecule type" value="Genomic_DNA"/>
</dbReference>
<evidence type="ECO:0000313" key="1">
    <source>
        <dbReference type="EMBL" id="KAJ8668292.1"/>
    </source>
</evidence>
<gene>
    <name evidence="1" type="ORF">QAD02_009955</name>
</gene>
<keyword evidence="2" id="KW-1185">Reference proteome</keyword>
<proteinExistence type="predicted"/>
<comment type="caution">
    <text evidence="1">The sequence shown here is derived from an EMBL/GenBank/DDBJ whole genome shotgun (WGS) entry which is preliminary data.</text>
</comment>
<reference evidence="1" key="1">
    <citation type="submission" date="2023-04" db="EMBL/GenBank/DDBJ databases">
        <title>A chromosome-level genome assembly of the parasitoid wasp Eretmocerus hayati.</title>
        <authorList>
            <person name="Zhong Y."/>
            <person name="Liu S."/>
            <person name="Liu Y."/>
        </authorList>
    </citation>
    <scope>NUCLEOTIDE SEQUENCE</scope>
    <source>
        <strain evidence="1">ZJU_SS_LIU_2023</strain>
    </source>
</reference>
<name>A0ACC2ND61_9HYME</name>
<evidence type="ECO:0000313" key="2">
    <source>
        <dbReference type="Proteomes" id="UP001239111"/>
    </source>
</evidence>
<accession>A0ACC2ND61</accession>
<dbReference type="Proteomes" id="UP001239111">
    <property type="component" value="Chromosome 4"/>
</dbReference>
<sequence length="126" mass="14072">MAEYLLKCGANPNQTNIVYESIIVTDLKYSRNESSAIPILKLLLNHGADMYEEDRNNAMNGPPIDFLMESSDSNDFIPVIQILIEHGFDLARCTPQSPSDFSPLHEIVDIDGNEKNAVLSTGVWFI</sequence>
<organism evidence="1 2">
    <name type="scientific">Eretmocerus hayati</name>
    <dbReference type="NCBI Taxonomy" id="131215"/>
    <lineage>
        <taxon>Eukaryota</taxon>
        <taxon>Metazoa</taxon>
        <taxon>Ecdysozoa</taxon>
        <taxon>Arthropoda</taxon>
        <taxon>Hexapoda</taxon>
        <taxon>Insecta</taxon>
        <taxon>Pterygota</taxon>
        <taxon>Neoptera</taxon>
        <taxon>Endopterygota</taxon>
        <taxon>Hymenoptera</taxon>
        <taxon>Apocrita</taxon>
        <taxon>Proctotrupomorpha</taxon>
        <taxon>Chalcidoidea</taxon>
        <taxon>Aphelinidae</taxon>
        <taxon>Aphelininae</taxon>
        <taxon>Eretmocerus</taxon>
    </lineage>
</organism>
<protein>
    <submittedName>
        <fullName evidence="1">Uncharacterized protein</fullName>
    </submittedName>
</protein>